<gene>
    <name evidence="1" type="ORF">FS935_08400</name>
</gene>
<accession>A0A5C6VZC0</accession>
<dbReference type="Proteomes" id="UP000321363">
    <property type="component" value="Unassembled WGS sequence"/>
</dbReference>
<dbReference type="OrthoDB" id="2912988at2"/>
<evidence type="ECO:0000313" key="1">
    <source>
        <dbReference type="EMBL" id="TXC90918.1"/>
    </source>
</evidence>
<dbReference type="Gene3D" id="2.60.40.10">
    <property type="entry name" value="Immunoglobulins"/>
    <property type="match status" value="1"/>
</dbReference>
<dbReference type="EMBL" id="VOQF01000005">
    <property type="protein sequence ID" value="TXC90918.1"/>
    <property type="molecule type" value="Genomic_DNA"/>
</dbReference>
<organism evidence="1 2">
    <name type="scientific">Metabacillus litoralis</name>
    <dbReference type="NCBI Taxonomy" id="152268"/>
    <lineage>
        <taxon>Bacteria</taxon>
        <taxon>Bacillati</taxon>
        <taxon>Bacillota</taxon>
        <taxon>Bacilli</taxon>
        <taxon>Bacillales</taxon>
        <taxon>Bacillaceae</taxon>
        <taxon>Metabacillus</taxon>
    </lineage>
</organism>
<keyword evidence="2" id="KW-1185">Reference proteome</keyword>
<name>A0A5C6VZC0_9BACI</name>
<protein>
    <submittedName>
        <fullName evidence="1">Zinc ribbon domain-containing protein</fullName>
    </submittedName>
</protein>
<dbReference type="RefSeq" id="WP_146947507.1">
    <property type="nucleotide sequence ID" value="NZ_VOQF01000005.1"/>
</dbReference>
<dbReference type="InterPro" id="IPR013783">
    <property type="entry name" value="Ig-like_fold"/>
</dbReference>
<evidence type="ECO:0000313" key="2">
    <source>
        <dbReference type="Proteomes" id="UP000321363"/>
    </source>
</evidence>
<dbReference type="AlphaFoldDB" id="A0A5C6VZC0"/>
<comment type="caution">
    <text evidence="1">The sequence shown here is derived from an EMBL/GenBank/DDBJ whole genome shotgun (WGS) entry which is preliminary data.</text>
</comment>
<sequence length="1006" mass="114185">MESRPNFYLLLDLPYDPPEENEVVIKQALDKKKIEWGKKRNHPRDAQKIKYYLGLSEQILDVMLDEDKRKEEATEAKEIAHKERLKKEKAINKRVDGVIKVLSAKGYITKVELASVEKDTKVAKDLILKRINVPIKDDKDGPTTSSTSSKQDVLNPEKIKQILHLLDQLDIEAKIGSIPTLYDLLEQPTTADIKTLSKLSQELYQRYQNKGVSTDAAEYKKQLYSIANGIFKNDSERTKYDNSLQEKRFETVVEYIKIASIHGKIDYTVYKELVKEAVNEGLGQDVAKDKIKSYCQQNGILLLTSNISKETELDLHQCHFCGVVNVKNSSHCKGCGYSLRNKCSHCQGLIESGSTHCTSCGQSVMGLVYHDKLLKEGYYALSRKNIILAEECFLKAEYNFKSQEVIVAQQKVSAYKKDIQQQIKKIEAEMKRKHYYQAEKELLLLKKLNREAVESIHFEREITTKLSIAENYLKQASAAKDLKSAASYYIEALDCSADCQRAREKLNQLPPDPAEKLECRLTSEAIALSWVPSPSTGELVYRIIRKEGAAPTHTQDGVMIGETSSNSFTDKDTEAGKQYFYALITKRLSAIAKAMTHGDPIMRMLEVENLSAKPENGAIKITWKAPLKTKIEVWKKENGIPLKRGDGTKLNGVKVNEVLDQDVSGDKQYGYLVICQYEDVNGKFILSNGKSVLTMALNIEPIVNILVKYQNQKALIKNNNVMEGEQIVYISQAPFTGFKLGDFYLYEQLKGEMNGNMQQPVLSNDWTEISLTANRPTYLLPVSKLGNAAVIGQQRVLKHIRDVSEISSTTDDKGDLYLKWNWPKDVEQVLVVYSEKEYPTDPRDAESVQRHCSKVSYEAFNGYKIDSIKAFDHLFITIYVGEELNGQTIYSEGTRYFYTNAKPIEIQYRVESKGFLKKKNVITINSSDITVGSPELIVVKQQGRQPLSKDDGTEIYVIPEGTDLSKYEIDLTAHMDRNAYFKLFYANQNDRTRFLLESIGELTTGK</sequence>
<reference evidence="1 2" key="1">
    <citation type="journal article" date="2005" name="Int. J. Syst. Evol. Microbiol.">
        <title>Bacillus litoralis sp. nov., isolated from a tidal flat of the Yellow Sea in Korea.</title>
        <authorList>
            <person name="Yoon J.H."/>
            <person name="Oh T.K."/>
        </authorList>
    </citation>
    <scope>NUCLEOTIDE SEQUENCE [LARGE SCALE GENOMIC DNA]</scope>
    <source>
        <strain evidence="1 2">SW-211</strain>
    </source>
</reference>
<proteinExistence type="predicted"/>